<dbReference type="InterPro" id="IPR030678">
    <property type="entry name" value="Peptide/Ni-bd"/>
</dbReference>
<comment type="caution">
    <text evidence="3">The sequence shown here is derived from an EMBL/GenBank/DDBJ whole genome shotgun (WGS) entry which is preliminary data.</text>
</comment>
<protein>
    <submittedName>
        <fullName evidence="3">Nickel ABC transporter, nickel/metallophore periplasmic binding protein</fullName>
    </submittedName>
</protein>
<feature type="chain" id="PRO_5015464290" evidence="1">
    <location>
        <begin position="34"/>
        <end position="538"/>
    </location>
</feature>
<dbReference type="GO" id="GO:0030288">
    <property type="term" value="C:outer membrane-bounded periplasmic space"/>
    <property type="evidence" value="ECO:0007669"/>
    <property type="project" value="TreeGrafter"/>
</dbReference>
<dbReference type="GO" id="GO:0015675">
    <property type="term" value="P:nickel cation transport"/>
    <property type="evidence" value="ECO:0007669"/>
    <property type="project" value="InterPro"/>
</dbReference>
<dbReference type="InterPro" id="IPR000914">
    <property type="entry name" value="SBP_5_dom"/>
</dbReference>
<dbReference type="PANTHER" id="PTHR30290">
    <property type="entry name" value="PERIPLASMIC BINDING COMPONENT OF ABC TRANSPORTER"/>
    <property type="match status" value="1"/>
</dbReference>
<dbReference type="PIRSF" id="PIRSF002741">
    <property type="entry name" value="MppA"/>
    <property type="match status" value="1"/>
</dbReference>
<dbReference type="GO" id="GO:0043190">
    <property type="term" value="C:ATP-binding cassette (ABC) transporter complex"/>
    <property type="evidence" value="ECO:0007669"/>
    <property type="project" value="InterPro"/>
</dbReference>
<sequence>MPSIKTALAQMFSACVRAGCLALLALAASGASAAASASPGSVSLSYASTKDIRDINPHLYGGEMAAQNMVFEPLVVNSEQGVRPWLAQSWEISPDGKRYTFHLRQGVRFSDGEPFNARAAKQNFEAVLANYQRHAWLELVRQIDKIDAADDDTLVLHLKNPYYPTLVELGLTRPFRFISPRSFIDGQTKNGVRSYAGTGPWLLAEQVKNQYATFKANPRYWGTPPKLQSVSWKVIPDRQSMLLALEKGDVQLIFGADGDMIDGDTFMALQAAGKFHTAISEPVASRALVLNSSRAITGDRQVRLALQYAVDKQAIAQGVMSGSESVADTLLARSVPYADIADLPVYRYDAAKAAALLDEAGWRLPAGGAIREKQGKPLRLVFSYSTNNAGEQQIAEVVQSNFRQVGVDVSLLGEEKQAYLDRQKSGDFDLQYSLSWGKPYDPQSYLSSFRIPAHADYQGQKGLPDKAGLDALIGRVLIEPDETRRRALYRRILLRLAQEGVYIPLTYSRAKAVFSPGLQGVTFNPSQYEIAFEKMYWR</sequence>
<dbReference type="Proteomes" id="UP000296159">
    <property type="component" value="Unassembled WGS sequence"/>
</dbReference>
<gene>
    <name evidence="3" type="primary">nikA</name>
    <name evidence="3" type="ORF">DDT56_12665</name>
</gene>
<evidence type="ECO:0000313" key="3">
    <source>
        <dbReference type="EMBL" id="PWC14694.1"/>
    </source>
</evidence>
<dbReference type="Pfam" id="PF00496">
    <property type="entry name" value="SBP_bac_5"/>
    <property type="match status" value="1"/>
</dbReference>
<evidence type="ECO:0000313" key="4">
    <source>
        <dbReference type="Proteomes" id="UP000296159"/>
    </source>
</evidence>
<dbReference type="AlphaFoldDB" id="A0A2U1TZ81"/>
<dbReference type="GO" id="GO:0015833">
    <property type="term" value="P:peptide transport"/>
    <property type="evidence" value="ECO:0007669"/>
    <property type="project" value="TreeGrafter"/>
</dbReference>
<dbReference type="SUPFAM" id="SSF53850">
    <property type="entry name" value="Periplasmic binding protein-like II"/>
    <property type="match status" value="1"/>
</dbReference>
<dbReference type="PANTHER" id="PTHR30290:SF37">
    <property type="entry name" value="NICKEL-BINDING PERIPLASMIC PROTEIN"/>
    <property type="match status" value="1"/>
</dbReference>
<dbReference type="RefSeq" id="WP_136166798.1">
    <property type="nucleotide sequence ID" value="NZ_KZ819080.1"/>
</dbReference>
<dbReference type="GO" id="GO:1904680">
    <property type="term" value="F:peptide transmembrane transporter activity"/>
    <property type="evidence" value="ECO:0007669"/>
    <property type="project" value="TreeGrafter"/>
</dbReference>
<feature type="domain" description="Solute-binding protein family 5" evidence="2">
    <location>
        <begin position="82"/>
        <end position="453"/>
    </location>
</feature>
<dbReference type="GO" id="GO:0016151">
    <property type="term" value="F:nickel cation binding"/>
    <property type="evidence" value="ECO:0007669"/>
    <property type="project" value="InterPro"/>
</dbReference>
<evidence type="ECO:0000256" key="1">
    <source>
        <dbReference type="SAM" id="SignalP"/>
    </source>
</evidence>
<proteinExistence type="predicted"/>
<keyword evidence="1" id="KW-0732">Signal</keyword>
<keyword evidence="4" id="KW-1185">Reference proteome</keyword>
<name>A0A2U1TZ81_9GAMM</name>
<dbReference type="InterPro" id="IPR039424">
    <property type="entry name" value="SBP_5"/>
</dbReference>
<dbReference type="Gene3D" id="3.40.190.10">
    <property type="entry name" value="Periplasmic binding protein-like II"/>
    <property type="match status" value="1"/>
</dbReference>
<feature type="signal peptide" evidence="1">
    <location>
        <begin position="1"/>
        <end position="33"/>
    </location>
</feature>
<dbReference type="CDD" id="cd08489">
    <property type="entry name" value="PBP2_NikA"/>
    <property type="match status" value="1"/>
</dbReference>
<evidence type="ECO:0000259" key="2">
    <source>
        <dbReference type="Pfam" id="PF00496"/>
    </source>
</evidence>
<dbReference type="GO" id="GO:0020037">
    <property type="term" value="F:heme binding"/>
    <property type="evidence" value="ECO:0007669"/>
    <property type="project" value="InterPro"/>
</dbReference>
<dbReference type="NCBIfam" id="TIGR02294">
    <property type="entry name" value="nickel_nikA"/>
    <property type="match status" value="1"/>
</dbReference>
<dbReference type="EMBL" id="QDKH01000013">
    <property type="protein sequence ID" value="PWC14694.1"/>
    <property type="molecule type" value="Genomic_DNA"/>
</dbReference>
<dbReference type="Gene3D" id="3.10.105.10">
    <property type="entry name" value="Dipeptide-binding Protein, Domain 3"/>
    <property type="match status" value="1"/>
</dbReference>
<accession>A0A2U1TZ81</accession>
<dbReference type="InterPro" id="IPR011980">
    <property type="entry name" value="CntA-like"/>
</dbReference>
<reference evidence="3 4" key="1">
    <citation type="submission" date="2018-04" db="EMBL/GenBank/DDBJ databases">
        <title>Brenneria corticis sp.nov.</title>
        <authorList>
            <person name="Li Y."/>
        </authorList>
    </citation>
    <scope>NUCLEOTIDE SEQUENCE [LARGE SCALE GENOMIC DNA]</scope>
    <source>
        <strain evidence="3 4">CFCC 11842</strain>
    </source>
</reference>
<organism evidence="3 4">
    <name type="scientific">Brenneria corticis</name>
    <dbReference type="NCBI Taxonomy" id="2173106"/>
    <lineage>
        <taxon>Bacteria</taxon>
        <taxon>Pseudomonadati</taxon>
        <taxon>Pseudomonadota</taxon>
        <taxon>Gammaproteobacteria</taxon>
        <taxon>Enterobacterales</taxon>
        <taxon>Pectobacteriaceae</taxon>
        <taxon>Brenneria</taxon>
    </lineage>
</organism>